<dbReference type="InterPro" id="IPR011989">
    <property type="entry name" value="ARM-like"/>
</dbReference>
<name>G8BWV3_TETPH</name>
<dbReference type="GO" id="GO:0030674">
    <property type="term" value="F:protein-macromolecule adaptor activity"/>
    <property type="evidence" value="ECO:0007669"/>
    <property type="project" value="EnsemblFungi"/>
</dbReference>
<dbReference type="GO" id="GO:0003729">
    <property type="term" value="F:mRNA binding"/>
    <property type="evidence" value="ECO:0007669"/>
    <property type="project" value="EnsemblFungi"/>
</dbReference>
<dbReference type="GO" id="GO:0005737">
    <property type="term" value="C:cytoplasm"/>
    <property type="evidence" value="ECO:0007669"/>
    <property type="project" value="EnsemblFungi"/>
</dbReference>
<feature type="repeat" description="Pumilio" evidence="2">
    <location>
        <begin position="337"/>
        <end position="372"/>
    </location>
</feature>
<feature type="repeat" description="Pumilio" evidence="2">
    <location>
        <begin position="216"/>
        <end position="257"/>
    </location>
</feature>
<dbReference type="Proteomes" id="UP000005666">
    <property type="component" value="Chromosome 8"/>
</dbReference>
<evidence type="ECO:0000256" key="2">
    <source>
        <dbReference type="PROSITE-ProRule" id="PRU00317"/>
    </source>
</evidence>
<dbReference type="eggNOG" id="KOG2049">
    <property type="taxonomic scope" value="Eukaryota"/>
</dbReference>
<dbReference type="Gene3D" id="1.25.10.10">
    <property type="entry name" value="Leucine-rich Repeat Variant"/>
    <property type="match status" value="1"/>
</dbReference>
<dbReference type="InterPro" id="IPR001313">
    <property type="entry name" value="Pumilio_RNA-bd_rpt"/>
</dbReference>
<dbReference type="HOGENOM" id="CLU_017863_0_0_1"/>
<dbReference type="GO" id="GO:0045947">
    <property type="term" value="P:negative regulation of translational initiation"/>
    <property type="evidence" value="ECO:0007669"/>
    <property type="project" value="EnsemblFungi"/>
</dbReference>
<feature type="region of interest" description="Disordered" evidence="3">
    <location>
        <begin position="157"/>
        <end position="191"/>
    </location>
</feature>
<evidence type="ECO:0000259" key="4">
    <source>
        <dbReference type="PROSITE" id="PS50303"/>
    </source>
</evidence>
<dbReference type="CDD" id="cd07920">
    <property type="entry name" value="Pumilio"/>
    <property type="match status" value="1"/>
</dbReference>
<feature type="compositionally biased region" description="Polar residues" evidence="3">
    <location>
        <begin position="173"/>
        <end position="191"/>
    </location>
</feature>
<dbReference type="GO" id="GO:1903450">
    <property type="term" value="P:regulation of G1 to G0 transition"/>
    <property type="evidence" value="ECO:0007669"/>
    <property type="project" value="EnsemblFungi"/>
</dbReference>
<dbReference type="GeneID" id="11533698"/>
<keyword evidence="6" id="KW-1185">Reference proteome</keyword>
<dbReference type="OrthoDB" id="668540at2759"/>
<dbReference type="PROSITE" id="PS50302">
    <property type="entry name" value="PUM"/>
    <property type="match status" value="5"/>
</dbReference>
<evidence type="ECO:0000313" key="6">
    <source>
        <dbReference type="Proteomes" id="UP000005666"/>
    </source>
</evidence>
<gene>
    <name evidence="5" type="primary">TPHA0H00470</name>
    <name evidence="5" type="ordered locus">TPHA_0H00470</name>
</gene>
<dbReference type="EMBL" id="HE612863">
    <property type="protein sequence ID" value="CCE64257.1"/>
    <property type="molecule type" value="Genomic_DNA"/>
</dbReference>
<feature type="domain" description="PUM-HD" evidence="4">
    <location>
        <begin position="198"/>
        <end position="598"/>
    </location>
</feature>
<evidence type="ECO:0000256" key="3">
    <source>
        <dbReference type="SAM" id="MobiDB-lite"/>
    </source>
</evidence>
<proteinExistence type="predicted"/>
<dbReference type="AlphaFoldDB" id="G8BWV3"/>
<feature type="region of interest" description="Disordered" evidence="3">
    <location>
        <begin position="791"/>
        <end position="813"/>
    </location>
</feature>
<dbReference type="Pfam" id="PF00806">
    <property type="entry name" value="PUF"/>
    <property type="match status" value="4"/>
</dbReference>
<sequence length="813" mass="91806">MGYNSGQNAEEMRNQFPVLDSQDGVRTGDMIGNSHSNGSSVPFPYNHQSTVSINSIQSIVEPITPPSVVQMDVKKNHHKTRSLDSSNFTPSVNMFDRGADINSIKNSQVGSHFPIYNFDDSINGNSNMIVAPTLSSNTPLPMINEFDTLSNGTINNTQSASYSMGRQMHKQRIPSSNKARQSENSKNFQNQSALSSSLASSSMHTSNQPSSMAELSLLPLDKINYASLATDQFGCRFLQKKLEYPAESNIVRDLLYEDIKSIFLELVLDPFGNYLIQKLCDYFTTDQKTSLIKSIYPHVFQISINQYGTRSLQKIIDTVENDAQIDLIIRGFSRECASINQIVTLINDLNGNHVIQKCIFKFPTTKFDFIVDAIIHKNNIVLISTHKHGCCVLQKLLGISTLQHIFKLSTKIIEYLHFLINDQFGNYIVQFLFDIEELDFYLLSEIYNKLVGDICNLACSKFSSNVIEKFIEKLFRLLIKLITNDKKQNIKPADKDLIQVCIDIILTIVNIFTRNLNGLIKDKFANYTLQTLLDVKNYTPFLMYDGNKQFILQENYQEFGIEFNKRINNLIYLTKNVLPSIKTTSYAKKIKLKVKVFAELKGTAFTDFVQNNDLQKQNSESTEHISQNKKFTKKKLHERYSSLPNIINKTTNPSLQSSISNILANQSHVKPGDAININSRLLSTSNNITYSNPNQTGGSGYNFEENNRPSNLLEIGLKSLTLENQQLQPQPTIVQKRLSIFSTNETALNNGMGHSQVDMSTNSSSYPLPNPLLQSYTSLSISALTDIDDNSMTQSAMNDPFQKDQLLKNQMYP</sequence>
<accession>G8BWV3</accession>
<dbReference type="KEGG" id="tpf:TPHA_0H00470"/>
<dbReference type="InterPro" id="IPR033133">
    <property type="entry name" value="PUM-HD"/>
</dbReference>
<dbReference type="GO" id="GO:1900153">
    <property type="term" value="P:positive regulation of nuclear-transcribed mRNA catabolic process, deadenylation-dependent decay"/>
    <property type="evidence" value="ECO:0007669"/>
    <property type="project" value="EnsemblFungi"/>
</dbReference>
<dbReference type="InterPro" id="IPR033712">
    <property type="entry name" value="Pumilio_RNA-bd"/>
</dbReference>
<dbReference type="PROSITE" id="PS50303">
    <property type="entry name" value="PUM_HD"/>
    <property type="match status" value="1"/>
</dbReference>
<dbReference type="Pfam" id="PF22493">
    <property type="entry name" value="PUF_NOP9"/>
    <property type="match status" value="1"/>
</dbReference>
<keyword evidence="1" id="KW-0677">Repeat</keyword>
<dbReference type="InterPro" id="IPR016024">
    <property type="entry name" value="ARM-type_fold"/>
</dbReference>
<protein>
    <recommendedName>
        <fullName evidence="4">PUM-HD domain-containing protein</fullName>
    </recommendedName>
</protein>
<organism evidence="5 6">
    <name type="scientific">Tetrapisispora phaffii (strain ATCC 24235 / CBS 4417 / NBRC 1672 / NRRL Y-8282 / UCD 70-5)</name>
    <name type="common">Yeast</name>
    <name type="synonym">Fabospora phaffii</name>
    <dbReference type="NCBI Taxonomy" id="1071381"/>
    <lineage>
        <taxon>Eukaryota</taxon>
        <taxon>Fungi</taxon>
        <taxon>Dikarya</taxon>
        <taxon>Ascomycota</taxon>
        <taxon>Saccharomycotina</taxon>
        <taxon>Saccharomycetes</taxon>
        <taxon>Saccharomycetales</taxon>
        <taxon>Saccharomycetaceae</taxon>
        <taxon>Tetrapisispora</taxon>
    </lineage>
</organism>
<dbReference type="SUPFAM" id="SSF48371">
    <property type="entry name" value="ARM repeat"/>
    <property type="match status" value="1"/>
</dbReference>
<feature type="repeat" description="Pumilio" evidence="2">
    <location>
        <begin position="373"/>
        <end position="414"/>
    </location>
</feature>
<dbReference type="RefSeq" id="XP_003686691.1">
    <property type="nucleotide sequence ID" value="XM_003686643.1"/>
</dbReference>
<feature type="repeat" description="Pumilio" evidence="2">
    <location>
        <begin position="294"/>
        <end position="330"/>
    </location>
</feature>
<dbReference type="PANTHER" id="PTHR12537">
    <property type="entry name" value="RNA BINDING PROTEIN PUMILIO-RELATED"/>
    <property type="match status" value="1"/>
</dbReference>
<dbReference type="STRING" id="1071381.G8BWV3"/>
<feature type="repeat" description="Pumilio" evidence="2">
    <location>
        <begin position="258"/>
        <end position="293"/>
    </location>
</feature>
<dbReference type="SMART" id="SM00025">
    <property type="entry name" value="Pumilio"/>
    <property type="match status" value="8"/>
</dbReference>
<dbReference type="GO" id="GO:0008298">
    <property type="term" value="P:intracellular mRNA localization"/>
    <property type="evidence" value="ECO:0007669"/>
    <property type="project" value="EnsemblFungi"/>
</dbReference>
<evidence type="ECO:0000256" key="1">
    <source>
        <dbReference type="ARBA" id="ARBA00022737"/>
    </source>
</evidence>
<reference evidence="5 6" key="1">
    <citation type="journal article" date="2011" name="Proc. Natl. Acad. Sci. U.S.A.">
        <title>Evolutionary erosion of yeast sex chromosomes by mating-type switching accidents.</title>
        <authorList>
            <person name="Gordon J.L."/>
            <person name="Armisen D."/>
            <person name="Proux-Wera E."/>
            <person name="Oheigeartaigh S.S."/>
            <person name="Byrne K.P."/>
            <person name="Wolfe K.H."/>
        </authorList>
    </citation>
    <scope>NUCLEOTIDE SEQUENCE [LARGE SCALE GENOMIC DNA]</scope>
    <source>
        <strain evidence="6">ATCC 24235 / CBS 4417 / NBRC 1672 / NRRL Y-8282 / UCD 70-5</strain>
    </source>
</reference>
<evidence type="ECO:0000313" key="5">
    <source>
        <dbReference type="EMBL" id="CCE64257.1"/>
    </source>
</evidence>
<dbReference type="PANTHER" id="PTHR12537:SF80">
    <property type="entry name" value="SUPPRESSOR PROTEIN MPT5"/>
    <property type="match status" value="1"/>
</dbReference>